<sequence>MGDVSIAPEAAGALLRRGLAELEERLWEHEKTPPALSLGGVEGALYAQGRRLADSYVRLHAAEIQRMRGLSRMLHSALEDIARVEATDRANAAEWGTRP</sequence>
<evidence type="ECO:0000313" key="1">
    <source>
        <dbReference type="EMBL" id="MEJ4099565.1"/>
    </source>
</evidence>
<proteinExistence type="predicted"/>
<keyword evidence="2" id="KW-1185">Reference proteome</keyword>
<evidence type="ECO:0008006" key="3">
    <source>
        <dbReference type="Google" id="ProtNLM"/>
    </source>
</evidence>
<name>A0ABU8NXG2_9CORY</name>
<evidence type="ECO:0000313" key="2">
    <source>
        <dbReference type="Proteomes" id="UP001359781"/>
    </source>
</evidence>
<dbReference type="EMBL" id="JBAHVJ010000004">
    <property type="protein sequence ID" value="MEJ4099565.1"/>
    <property type="molecule type" value="Genomic_DNA"/>
</dbReference>
<organism evidence="1 2">
    <name type="scientific">Corynebacterium mastitidis</name>
    <dbReference type="NCBI Taxonomy" id="161890"/>
    <lineage>
        <taxon>Bacteria</taxon>
        <taxon>Bacillati</taxon>
        <taxon>Actinomycetota</taxon>
        <taxon>Actinomycetes</taxon>
        <taxon>Mycobacteriales</taxon>
        <taxon>Corynebacteriaceae</taxon>
        <taxon>Corynebacterium</taxon>
    </lineage>
</organism>
<protein>
    <recommendedName>
        <fullName evidence="3">PE family protein</fullName>
    </recommendedName>
</protein>
<comment type="caution">
    <text evidence="1">The sequence shown here is derived from an EMBL/GenBank/DDBJ whole genome shotgun (WGS) entry which is preliminary data.</text>
</comment>
<accession>A0ABU8NXG2</accession>
<reference evidence="1 2" key="1">
    <citation type="submission" date="2024-02" db="EMBL/GenBank/DDBJ databases">
        <title>Whole genome sequencing and characterization of Corynebacterium isolated from the ocular surface of dry eye disease sufferers.</title>
        <authorList>
            <person name="Naqvi M."/>
        </authorList>
    </citation>
    <scope>NUCLEOTIDE SEQUENCE [LARGE SCALE GENOMIC DNA]</scope>
    <source>
        <strain evidence="1 2">PCRF</strain>
    </source>
</reference>
<dbReference type="RefSeq" id="WP_337889985.1">
    <property type="nucleotide sequence ID" value="NZ_JBAHVI010000004.1"/>
</dbReference>
<dbReference type="Proteomes" id="UP001359781">
    <property type="component" value="Unassembled WGS sequence"/>
</dbReference>
<gene>
    <name evidence="1" type="ORF">V5S96_04190</name>
</gene>